<keyword evidence="3" id="KW-1185">Reference proteome</keyword>
<dbReference type="Proteomes" id="UP000001072">
    <property type="component" value="Unassembled WGS sequence"/>
</dbReference>
<feature type="region of interest" description="Disordered" evidence="1">
    <location>
        <begin position="393"/>
        <end position="445"/>
    </location>
</feature>
<sequence length="722" mass="81493">MFRRSRIPISSVRISDPEESRQDHQFTPPGLQSDFEKALHIHQGTSISKPEQNPDRLTPAEGSNAVPPRLQALLRLDHLLRPSPLISSKVERRIVSEPFGRAPQWSIEEDAEFNYHRDRERRPFLSKSDQQPVSSSKNQLIKVQGLKSRYSVQVSDNDSDSHHSRDTHQSDTMSSKKSYRYNRSWAPSPPSSFSSITTNGDYKHNSSTSLFDSDGGVPSNDTEECYIPQLQPKRKSPQLVLKRSPTVGISRLQSSPLAPLPVHRSPERVSWSKRQKPYPDRTLEERNIDIGKKEDPTPIESVSRKLSTNHQSANTSAHPVEAIDKPNIERNLSLENMIASLPSVPRPPTREHLKHTSRPVSTTRNLRALSEPTPITEAYVPEAHTQVHFKSPADLSIARRKAATSRMKDSPENQSQTRTHKSLSNNVNDQTSIPHIDSNKITDTETPLNPLKSTIKPISTQGLSPLIKSLKYGLLQLALPKSDLTVEPFDGLEVRFWLKKEAIEYLGSESGDLIVIKQDGQTVQCMMRSPDFSSKAEPSTLETSIQKSIPLATFYHLSALPTYLLKLIKYIERNLELIKSQTPFLIFKISSLNYFQGARCLVMMNGEKPDIVIDWSGLQKIKISRKKRKVFVWNRNRGIEGNDRMSKMVGGCDAEGKIGDEFVEELREGCTKLKSESERVKEISLLDDRLDCLIRCIEMSDTVLKVFKGGTLRDTSPVTLHS</sequence>
<dbReference type="KEGG" id="mlr:MELLADRAFT_65597"/>
<feature type="compositionally biased region" description="Polar residues" evidence="1">
    <location>
        <begin position="412"/>
        <end position="436"/>
    </location>
</feature>
<feature type="region of interest" description="Disordered" evidence="1">
    <location>
        <begin position="341"/>
        <end position="363"/>
    </location>
</feature>
<reference evidence="3" key="1">
    <citation type="journal article" date="2011" name="Proc. Natl. Acad. Sci. U.S.A.">
        <title>Obligate biotrophy features unraveled by the genomic analysis of rust fungi.</title>
        <authorList>
            <person name="Duplessis S."/>
            <person name="Cuomo C.A."/>
            <person name="Lin Y.-C."/>
            <person name="Aerts A."/>
            <person name="Tisserant E."/>
            <person name="Veneault-Fourrey C."/>
            <person name="Joly D.L."/>
            <person name="Hacquard S."/>
            <person name="Amselem J."/>
            <person name="Cantarel B.L."/>
            <person name="Chiu R."/>
            <person name="Coutinho P.M."/>
            <person name="Feau N."/>
            <person name="Field M."/>
            <person name="Frey P."/>
            <person name="Gelhaye E."/>
            <person name="Goldberg J."/>
            <person name="Grabherr M.G."/>
            <person name="Kodira C.D."/>
            <person name="Kohler A."/>
            <person name="Kuees U."/>
            <person name="Lindquist E.A."/>
            <person name="Lucas S.M."/>
            <person name="Mago R."/>
            <person name="Mauceli E."/>
            <person name="Morin E."/>
            <person name="Murat C."/>
            <person name="Pangilinan J.L."/>
            <person name="Park R."/>
            <person name="Pearson M."/>
            <person name="Quesneville H."/>
            <person name="Rouhier N."/>
            <person name="Sakthikumar S."/>
            <person name="Salamov A.A."/>
            <person name="Schmutz J."/>
            <person name="Selles B."/>
            <person name="Shapiro H."/>
            <person name="Tanguay P."/>
            <person name="Tuskan G.A."/>
            <person name="Henrissat B."/>
            <person name="Van de Peer Y."/>
            <person name="Rouze P."/>
            <person name="Ellis J.G."/>
            <person name="Dodds P.N."/>
            <person name="Schein J.E."/>
            <person name="Zhong S."/>
            <person name="Hamelin R.C."/>
            <person name="Grigoriev I.V."/>
            <person name="Szabo L.J."/>
            <person name="Martin F."/>
        </authorList>
    </citation>
    <scope>NUCLEOTIDE SEQUENCE [LARGE SCALE GENOMIC DNA]</scope>
    <source>
        <strain evidence="3">98AG31 / pathotype 3-4-7</strain>
    </source>
</reference>
<evidence type="ECO:0000313" key="2">
    <source>
        <dbReference type="EMBL" id="EGG03450.1"/>
    </source>
</evidence>
<dbReference type="AlphaFoldDB" id="F4RW06"/>
<name>F4RW06_MELLP</name>
<dbReference type="InParanoid" id="F4RW06"/>
<protein>
    <submittedName>
        <fullName evidence="2">Uncharacterized protein</fullName>
    </submittedName>
</protein>
<accession>F4RW06</accession>
<feature type="compositionally biased region" description="Basic and acidic residues" evidence="1">
    <location>
        <begin position="159"/>
        <end position="169"/>
    </location>
</feature>
<dbReference type="GeneID" id="18930463"/>
<gene>
    <name evidence="2" type="ORF">MELLADRAFT_65597</name>
</gene>
<proteinExistence type="predicted"/>
<evidence type="ECO:0000313" key="3">
    <source>
        <dbReference type="Proteomes" id="UP000001072"/>
    </source>
</evidence>
<feature type="compositionally biased region" description="Polar residues" evidence="1">
    <location>
        <begin position="196"/>
        <end position="211"/>
    </location>
</feature>
<feature type="region of interest" description="Disordered" evidence="1">
    <location>
        <begin position="1"/>
        <end position="32"/>
    </location>
</feature>
<dbReference type="HOGENOM" id="CLU_454261_0_0_1"/>
<organism evidence="3">
    <name type="scientific">Melampsora larici-populina (strain 98AG31 / pathotype 3-4-7)</name>
    <name type="common">Poplar leaf rust fungus</name>
    <dbReference type="NCBI Taxonomy" id="747676"/>
    <lineage>
        <taxon>Eukaryota</taxon>
        <taxon>Fungi</taxon>
        <taxon>Dikarya</taxon>
        <taxon>Basidiomycota</taxon>
        <taxon>Pucciniomycotina</taxon>
        <taxon>Pucciniomycetes</taxon>
        <taxon>Pucciniales</taxon>
        <taxon>Melampsoraceae</taxon>
        <taxon>Melampsora</taxon>
    </lineage>
</organism>
<feature type="region of interest" description="Disordered" evidence="1">
    <location>
        <begin position="251"/>
        <end position="280"/>
    </location>
</feature>
<dbReference type="RefSeq" id="XP_007413244.1">
    <property type="nucleotide sequence ID" value="XM_007413182.1"/>
</dbReference>
<feature type="compositionally biased region" description="Polar residues" evidence="1">
    <location>
        <begin position="127"/>
        <end position="141"/>
    </location>
</feature>
<dbReference type="EMBL" id="GL883124">
    <property type="protein sequence ID" value="EGG03450.1"/>
    <property type="molecule type" value="Genomic_DNA"/>
</dbReference>
<feature type="region of interest" description="Disordered" evidence="1">
    <location>
        <begin position="45"/>
        <end position="64"/>
    </location>
</feature>
<evidence type="ECO:0000256" key="1">
    <source>
        <dbReference type="SAM" id="MobiDB-lite"/>
    </source>
</evidence>
<feature type="compositionally biased region" description="Basic and acidic residues" evidence="1">
    <location>
        <begin position="15"/>
        <end position="24"/>
    </location>
</feature>
<dbReference type="OrthoDB" id="2507366at2759"/>
<dbReference type="VEuPathDB" id="FungiDB:MELLADRAFT_65597"/>
<feature type="region of interest" description="Disordered" evidence="1">
    <location>
        <begin position="124"/>
        <end position="239"/>
    </location>
</feature>